<dbReference type="Proteomes" id="UP000652013">
    <property type="component" value="Unassembled WGS sequence"/>
</dbReference>
<keyword evidence="1 2" id="KW-0238">DNA-binding</keyword>
<feature type="DNA-binding region" description="H-T-H motif" evidence="2">
    <location>
        <begin position="35"/>
        <end position="54"/>
    </location>
</feature>
<dbReference type="SUPFAM" id="SSF46689">
    <property type="entry name" value="Homeodomain-like"/>
    <property type="match status" value="1"/>
</dbReference>
<dbReference type="SUPFAM" id="SSF48498">
    <property type="entry name" value="Tetracyclin repressor-like, C-terminal domain"/>
    <property type="match status" value="1"/>
</dbReference>
<dbReference type="PRINTS" id="PR00455">
    <property type="entry name" value="HTHTETR"/>
</dbReference>
<reference evidence="4" key="1">
    <citation type="submission" date="2021-01" db="EMBL/GenBank/DDBJ databases">
        <title>Whole genome shotgun sequence of Spirilliplanes yamanashiensis NBRC 15828.</title>
        <authorList>
            <person name="Komaki H."/>
            <person name="Tamura T."/>
        </authorList>
    </citation>
    <scope>NUCLEOTIDE SEQUENCE</scope>
    <source>
        <strain evidence="4">NBRC 15828</strain>
    </source>
</reference>
<organism evidence="4 5">
    <name type="scientific">Spirilliplanes yamanashiensis</name>
    <dbReference type="NCBI Taxonomy" id="42233"/>
    <lineage>
        <taxon>Bacteria</taxon>
        <taxon>Bacillati</taxon>
        <taxon>Actinomycetota</taxon>
        <taxon>Actinomycetes</taxon>
        <taxon>Micromonosporales</taxon>
        <taxon>Micromonosporaceae</taxon>
        <taxon>Spirilliplanes</taxon>
    </lineage>
</organism>
<dbReference type="InterPro" id="IPR001647">
    <property type="entry name" value="HTH_TetR"/>
</dbReference>
<dbReference type="Pfam" id="PF17920">
    <property type="entry name" value="TetR_C_16"/>
    <property type="match status" value="1"/>
</dbReference>
<dbReference type="RefSeq" id="WP_203938614.1">
    <property type="nucleotide sequence ID" value="NZ_BAAAGJ010000005.1"/>
</dbReference>
<dbReference type="Gene3D" id="1.10.10.60">
    <property type="entry name" value="Homeodomain-like"/>
    <property type="match status" value="1"/>
</dbReference>
<protein>
    <submittedName>
        <fullName evidence="4">TetR family transcriptional regulator</fullName>
    </submittedName>
</protein>
<name>A0A8J3Y8Q9_9ACTN</name>
<keyword evidence="5" id="KW-1185">Reference proteome</keyword>
<dbReference type="GO" id="GO:0003700">
    <property type="term" value="F:DNA-binding transcription factor activity"/>
    <property type="evidence" value="ECO:0007669"/>
    <property type="project" value="TreeGrafter"/>
</dbReference>
<dbReference type="InterPro" id="IPR041678">
    <property type="entry name" value="TetR_C_16"/>
</dbReference>
<gene>
    <name evidence="4" type="ORF">Sya03_26840</name>
</gene>
<dbReference type="InterPro" id="IPR050109">
    <property type="entry name" value="HTH-type_TetR-like_transc_reg"/>
</dbReference>
<evidence type="ECO:0000256" key="2">
    <source>
        <dbReference type="PROSITE-ProRule" id="PRU00335"/>
    </source>
</evidence>
<dbReference type="AlphaFoldDB" id="A0A8J3Y8Q9"/>
<evidence type="ECO:0000313" key="5">
    <source>
        <dbReference type="Proteomes" id="UP000652013"/>
    </source>
</evidence>
<dbReference type="InterPro" id="IPR036271">
    <property type="entry name" value="Tet_transcr_reg_TetR-rel_C_sf"/>
</dbReference>
<evidence type="ECO:0000313" key="4">
    <source>
        <dbReference type="EMBL" id="GIJ03332.1"/>
    </source>
</evidence>
<dbReference type="PROSITE" id="PS50977">
    <property type="entry name" value="HTH_TETR_2"/>
    <property type="match status" value="1"/>
</dbReference>
<evidence type="ECO:0000256" key="1">
    <source>
        <dbReference type="ARBA" id="ARBA00023125"/>
    </source>
</evidence>
<feature type="domain" description="HTH tetR-type" evidence="3">
    <location>
        <begin position="12"/>
        <end position="72"/>
    </location>
</feature>
<dbReference type="EMBL" id="BOOY01000019">
    <property type="protein sequence ID" value="GIJ03332.1"/>
    <property type="molecule type" value="Genomic_DNA"/>
</dbReference>
<dbReference type="PANTHER" id="PTHR30055">
    <property type="entry name" value="HTH-TYPE TRANSCRIPTIONAL REGULATOR RUTR"/>
    <property type="match status" value="1"/>
</dbReference>
<evidence type="ECO:0000259" key="3">
    <source>
        <dbReference type="PROSITE" id="PS50977"/>
    </source>
</evidence>
<sequence>MVRRTGRRPGNPDTRESILAAAREAFAERGFDKTSIRAIATAAGVDPALVHHYFGTKDKLFVASMNVPFDPRELLPSILAGGAEEAGARFVRVFLGIWDSPAGAAGVALMRSAVSHDWAARLIREFIATQVLRRVTAGLGIDPDEATMRASLVASQMAGLAMARYILKFEPLASAPPETLVAAVAPTIQRYLTGDLDGVLGHA</sequence>
<dbReference type="GO" id="GO:0000976">
    <property type="term" value="F:transcription cis-regulatory region binding"/>
    <property type="evidence" value="ECO:0007669"/>
    <property type="project" value="TreeGrafter"/>
</dbReference>
<dbReference type="PANTHER" id="PTHR30055:SF235">
    <property type="entry name" value="TRANSCRIPTIONAL REGULATORY PROTEIN"/>
    <property type="match status" value="1"/>
</dbReference>
<accession>A0A8J3Y8Q9</accession>
<dbReference type="Gene3D" id="1.10.357.10">
    <property type="entry name" value="Tetracycline Repressor, domain 2"/>
    <property type="match status" value="1"/>
</dbReference>
<comment type="caution">
    <text evidence="4">The sequence shown here is derived from an EMBL/GenBank/DDBJ whole genome shotgun (WGS) entry which is preliminary data.</text>
</comment>
<dbReference type="InterPro" id="IPR009057">
    <property type="entry name" value="Homeodomain-like_sf"/>
</dbReference>
<proteinExistence type="predicted"/>
<dbReference type="Pfam" id="PF00440">
    <property type="entry name" value="TetR_N"/>
    <property type="match status" value="1"/>
</dbReference>